<evidence type="ECO:0000256" key="1">
    <source>
        <dbReference type="SAM" id="MobiDB-lite"/>
    </source>
</evidence>
<accession>A0A7R9I0E0</accession>
<dbReference type="AlphaFoldDB" id="A0A7R9I0E0"/>
<gene>
    <name evidence="2" type="ORF">TBIB3V08_LOCUS4488</name>
</gene>
<dbReference type="PANTHER" id="PTHR39227:SF1">
    <property type="entry name" value="ADIPOGENESIS REGULATORY FACTOR"/>
    <property type="match status" value="1"/>
</dbReference>
<dbReference type="GO" id="GO:0005634">
    <property type="term" value="C:nucleus"/>
    <property type="evidence" value="ECO:0007669"/>
    <property type="project" value="InterPro"/>
</dbReference>
<dbReference type="EMBL" id="OD565540">
    <property type="protein sequence ID" value="CAD7442045.1"/>
    <property type="molecule type" value="Genomic_DNA"/>
</dbReference>
<feature type="compositionally biased region" description="Polar residues" evidence="1">
    <location>
        <begin position="140"/>
        <end position="151"/>
    </location>
</feature>
<evidence type="ECO:0000313" key="2">
    <source>
        <dbReference type="EMBL" id="CAD7442045.1"/>
    </source>
</evidence>
<proteinExistence type="predicted"/>
<feature type="region of interest" description="Disordered" evidence="1">
    <location>
        <begin position="23"/>
        <end position="43"/>
    </location>
</feature>
<dbReference type="GO" id="GO:0045600">
    <property type="term" value="P:positive regulation of fat cell differentiation"/>
    <property type="evidence" value="ECO:0007669"/>
    <property type="project" value="InterPro"/>
</dbReference>
<organism evidence="2">
    <name type="scientific">Timema bartmani</name>
    <dbReference type="NCBI Taxonomy" id="61472"/>
    <lineage>
        <taxon>Eukaryota</taxon>
        <taxon>Metazoa</taxon>
        <taxon>Ecdysozoa</taxon>
        <taxon>Arthropoda</taxon>
        <taxon>Hexapoda</taxon>
        <taxon>Insecta</taxon>
        <taxon>Pterygota</taxon>
        <taxon>Neoptera</taxon>
        <taxon>Polyneoptera</taxon>
        <taxon>Phasmatodea</taxon>
        <taxon>Timematodea</taxon>
        <taxon>Timematoidea</taxon>
        <taxon>Timematidae</taxon>
        <taxon>Timema</taxon>
    </lineage>
</organism>
<reference evidence="2" key="1">
    <citation type="submission" date="2020-11" db="EMBL/GenBank/DDBJ databases">
        <authorList>
            <person name="Tran Van P."/>
        </authorList>
    </citation>
    <scope>NUCLEOTIDE SEQUENCE</scope>
</reference>
<name>A0A7R9I0E0_9NEOP</name>
<dbReference type="PANTHER" id="PTHR39227">
    <property type="entry name" value="ADIPOGENESIS REGULATORY FACTOR"/>
    <property type="match status" value="1"/>
</dbReference>
<dbReference type="InterPro" id="IPR034450">
    <property type="entry name" value="ADIRF"/>
</dbReference>
<feature type="region of interest" description="Disordered" evidence="1">
    <location>
        <begin position="110"/>
        <end position="262"/>
    </location>
</feature>
<sequence>MHPESFTWIQAHNYYLTNDDTRRQQHSFDNSPLGSQPILAPPTRRQISSGNIVQRLASADNRPMPNLISVKILNHPSEQQHNWMSKMAEKGNKSERLEFLLRMSEQRHKKLRTRNSHWLRERPSQKQKLIVSGPSRKQESTIPGPSRNQEPTIPGPSRKQDPTVLGPLCQQELSVPGPSREPKPTIPGHSREQELTVPGPSRKEQDLTVQGYSEELNPTIPEPLREQELTVPGPSRDQELTVPGPSRDRELPVQGPSREQERTVKSKIFIHLECRFRVREFNVLMTQQSHNSVQMSTVAVEVICNACSSNPMLSLRHFPFFSSSVSTLHHPRGSEIVSVPDA</sequence>
<protein>
    <submittedName>
        <fullName evidence="2">Uncharacterized protein</fullName>
    </submittedName>
</protein>